<keyword evidence="2" id="KW-0805">Transcription regulation</keyword>
<keyword evidence="4" id="KW-0804">Transcription</keyword>
<feature type="region of interest" description="Disordered" evidence="6">
    <location>
        <begin position="614"/>
        <end position="637"/>
    </location>
</feature>
<evidence type="ECO:0000256" key="5">
    <source>
        <dbReference type="ARBA" id="ARBA00023242"/>
    </source>
</evidence>
<keyword evidence="3" id="KW-0238">DNA-binding</keyword>
<dbReference type="PANTHER" id="PTHR47171">
    <property type="entry name" value="FARA-RELATED"/>
    <property type="match status" value="1"/>
</dbReference>
<dbReference type="EMBL" id="JAGTJR010000013">
    <property type="protein sequence ID" value="KAH7050350.1"/>
    <property type="molecule type" value="Genomic_DNA"/>
</dbReference>
<keyword evidence="1" id="KW-0862">Zinc</keyword>
<dbReference type="SMART" id="SM00906">
    <property type="entry name" value="Fungal_trans"/>
    <property type="match status" value="1"/>
</dbReference>
<evidence type="ECO:0000256" key="6">
    <source>
        <dbReference type="SAM" id="MobiDB-lite"/>
    </source>
</evidence>
<evidence type="ECO:0000256" key="1">
    <source>
        <dbReference type="ARBA" id="ARBA00022833"/>
    </source>
</evidence>
<dbReference type="InterPro" id="IPR001138">
    <property type="entry name" value="Zn2Cys6_DnaBD"/>
</dbReference>
<gene>
    <name evidence="8" type="ORF">B0J12DRAFT_94157</name>
</gene>
<protein>
    <recommendedName>
        <fullName evidence="7">Xylanolytic transcriptional activator regulatory domain-containing protein</fullName>
    </recommendedName>
</protein>
<name>A0ABQ8GB62_9PEZI</name>
<evidence type="ECO:0000313" key="8">
    <source>
        <dbReference type="EMBL" id="KAH7050350.1"/>
    </source>
</evidence>
<feature type="domain" description="Xylanolytic transcriptional activator regulatory" evidence="7">
    <location>
        <begin position="302"/>
        <end position="372"/>
    </location>
</feature>
<feature type="compositionally biased region" description="Polar residues" evidence="6">
    <location>
        <begin position="79"/>
        <end position="92"/>
    </location>
</feature>
<dbReference type="InterPro" id="IPR052073">
    <property type="entry name" value="Amide_Lactam_Regulators"/>
</dbReference>
<evidence type="ECO:0000256" key="3">
    <source>
        <dbReference type="ARBA" id="ARBA00023125"/>
    </source>
</evidence>
<feature type="region of interest" description="Disordered" evidence="6">
    <location>
        <begin position="38"/>
        <end position="61"/>
    </location>
</feature>
<organism evidence="8 9">
    <name type="scientific">Macrophomina phaseolina</name>
    <dbReference type="NCBI Taxonomy" id="35725"/>
    <lineage>
        <taxon>Eukaryota</taxon>
        <taxon>Fungi</taxon>
        <taxon>Dikarya</taxon>
        <taxon>Ascomycota</taxon>
        <taxon>Pezizomycotina</taxon>
        <taxon>Dothideomycetes</taxon>
        <taxon>Dothideomycetes incertae sedis</taxon>
        <taxon>Botryosphaeriales</taxon>
        <taxon>Botryosphaeriaceae</taxon>
        <taxon>Macrophomina</taxon>
    </lineage>
</organism>
<feature type="region of interest" description="Disordered" evidence="6">
    <location>
        <begin position="75"/>
        <end position="105"/>
    </location>
</feature>
<keyword evidence="9" id="KW-1185">Reference proteome</keyword>
<dbReference type="InterPro" id="IPR007219">
    <property type="entry name" value="XnlR_reg_dom"/>
</dbReference>
<evidence type="ECO:0000313" key="9">
    <source>
        <dbReference type="Proteomes" id="UP000774617"/>
    </source>
</evidence>
<comment type="caution">
    <text evidence="8">The sequence shown here is derived from an EMBL/GenBank/DDBJ whole genome shotgun (WGS) entry which is preliminary data.</text>
</comment>
<evidence type="ECO:0000256" key="2">
    <source>
        <dbReference type="ARBA" id="ARBA00023015"/>
    </source>
</evidence>
<evidence type="ECO:0000259" key="7">
    <source>
        <dbReference type="SMART" id="SM00906"/>
    </source>
</evidence>
<feature type="compositionally biased region" description="Basic and acidic residues" evidence="6">
    <location>
        <begin position="579"/>
        <end position="593"/>
    </location>
</feature>
<dbReference type="Pfam" id="PF04082">
    <property type="entry name" value="Fungal_trans"/>
    <property type="match status" value="1"/>
</dbReference>
<accession>A0ABQ8GB62</accession>
<feature type="compositionally biased region" description="Polar residues" evidence="6">
    <location>
        <begin position="615"/>
        <end position="637"/>
    </location>
</feature>
<reference evidence="8 9" key="1">
    <citation type="journal article" date="2021" name="Nat. Commun.">
        <title>Genetic determinants of endophytism in the Arabidopsis root mycobiome.</title>
        <authorList>
            <person name="Mesny F."/>
            <person name="Miyauchi S."/>
            <person name="Thiergart T."/>
            <person name="Pickel B."/>
            <person name="Atanasova L."/>
            <person name="Karlsson M."/>
            <person name="Huettel B."/>
            <person name="Barry K.W."/>
            <person name="Haridas S."/>
            <person name="Chen C."/>
            <person name="Bauer D."/>
            <person name="Andreopoulos W."/>
            <person name="Pangilinan J."/>
            <person name="LaButti K."/>
            <person name="Riley R."/>
            <person name="Lipzen A."/>
            <person name="Clum A."/>
            <person name="Drula E."/>
            <person name="Henrissat B."/>
            <person name="Kohler A."/>
            <person name="Grigoriev I.V."/>
            <person name="Martin F.M."/>
            <person name="Hacquard S."/>
        </authorList>
    </citation>
    <scope>NUCLEOTIDE SEQUENCE [LARGE SCALE GENOMIC DNA]</scope>
    <source>
        <strain evidence="8 9">MPI-SDFR-AT-0080</strain>
    </source>
</reference>
<proteinExistence type="predicted"/>
<dbReference type="CDD" id="cd00067">
    <property type="entry name" value="GAL4"/>
    <property type="match status" value="1"/>
</dbReference>
<dbReference type="Proteomes" id="UP000774617">
    <property type="component" value="Unassembled WGS sequence"/>
</dbReference>
<dbReference type="CDD" id="cd12148">
    <property type="entry name" value="fungal_TF_MHR"/>
    <property type="match status" value="1"/>
</dbReference>
<keyword evidence="5" id="KW-0539">Nucleus</keyword>
<dbReference type="PANTHER" id="PTHR47171:SF6">
    <property type="entry name" value="SPECIFIC TRANSCRIPTION FACTOR, PUTATIVE (AFU_ORTHOLOGUE AFUA_2G06130)-RELATED"/>
    <property type="match status" value="1"/>
</dbReference>
<feature type="region of interest" description="Disordered" evidence="6">
    <location>
        <begin position="549"/>
        <end position="598"/>
    </location>
</feature>
<evidence type="ECO:0000256" key="4">
    <source>
        <dbReference type="ARBA" id="ARBA00023163"/>
    </source>
</evidence>
<feature type="region of interest" description="Disordered" evidence="6">
    <location>
        <begin position="127"/>
        <end position="165"/>
    </location>
</feature>
<sequence length="679" mass="74917">MSTMITFAANNEFFRKRKRVHKACDSCKKRRKRCVHTFDGEDGSLLPTSPSGTESHPPFLSTASHSIVAPTSAAGSYDANASSFSESDQTAARGNAPEDPRLVPGSRFIGYLSPEAVMRGQIREQGSKCGGWVPATPDDDPVPPSARDQPDGSTASGTVASEDGVSRTDKALQAYLDAIGINNVPLQRDVDVLLGIYFEYVHPLLPLVDQRHFYVRRSAGEPLTMLQQAMCLVASRHESVRNHLYLSSDPNLLLEPRVYARKLYAALVAGVHANLEKDRIVLIQILALMSLYSEGVDGADQSSMHLVQAIHHAHTIGLQFGRQRNISKGESTEKIFWCLWSLDKLNASVNGRPQYMHERDNQLETWTARPEQRRTPFGIWLQLAGILDRVIELYRPGCDPRVTGLENDFPGFEDIIGDGGDRLRGPIVAALELFYHAVAMVSHKSRSITDPVRSTPSFVRQSLSAVRVISILSHEFPDDLPPLPIVPYALSLAMSVAYRQFRRSKLQGHKNRAKEDLKTCCHLLNRLRATWWCAGCMADLGTAALHKAEKAEQRPITPASGTRASDAFRAESATPGSHDTSRDASDPLERDTHPNTTVRSLLNVPTVPHMMPGQPQHTVSNERVAQTTPNSADFNNESPDWLNFDNAFENMDTLLGSSGADLSSELLRGFNWDLSGFPG</sequence>